<dbReference type="InterPro" id="IPR011010">
    <property type="entry name" value="DNA_brk_join_enz"/>
</dbReference>
<keyword evidence="2" id="KW-1185">Reference proteome</keyword>
<organism evidence="1 2">
    <name type="scientific">Streptomyces regalis</name>
    <dbReference type="NCBI Taxonomy" id="68262"/>
    <lineage>
        <taxon>Bacteria</taxon>
        <taxon>Bacillati</taxon>
        <taxon>Actinomycetota</taxon>
        <taxon>Actinomycetes</taxon>
        <taxon>Kitasatosporales</taxon>
        <taxon>Streptomycetaceae</taxon>
        <taxon>Streptomyces</taxon>
    </lineage>
</organism>
<dbReference type="Proteomes" id="UP000053923">
    <property type="component" value="Unassembled WGS sequence"/>
</dbReference>
<dbReference type="AlphaFoldDB" id="A0A101J9P8"/>
<evidence type="ECO:0000313" key="2">
    <source>
        <dbReference type="Proteomes" id="UP000053923"/>
    </source>
</evidence>
<name>A0A101J9P8_9ACTN</name>
<sequence length="145" mass="16203">MVVEVERVSRERFEELVADEGILLAHRALWSALWDGEARVADWLRAQIEDVDLPGRQVHMWEPVRPDTPEWVPMSELTASLLGRLIGDLTSGPLFFDGPERVTREGAFSMARRRAGTGLHAFRSGGLSARFPQAVAESVPLTGRR</sequence>
<reference evidence="2" key="1">
    <citation type="submission" date="2015-10" db="EMBL/GenBank/DDBJ databases">
        <authorList>
            <person name="Ju K.-S."/>
            <person name="Doroghazi J.R."/>
            <person name="Metcalf W.W."/>
        </authorList>
    </citation>
    <scope>NUCLEOTIDE SEQUENCE [LARGE SCALE GENOMIC DNA]</scope>
    <source>
        <strain evidence="2">NRRL 3151</strain>
    </source>
</reference>
<dbReference type="RefSeq" id="WP_062713160.1">
    <property type="nucleotide sequence ID" value="NZ_LLZG01000393.1"/>
</dbReference>
<dbReference type="EMBL" id="LLZG01000393">
    <property type="protein sequence ID" value="KUL22778.1"/>
    <property type="molecule type" value="Genomic_DNA"/>
</dbReference>
<gene>
    <name evidence="1" type="ORF">ADL12_41375</name>
</gene>
<accession>A0A101J9P8</accession>
<dbReference type="OrthoDB" id="4168282at2"/>
<comment type="caution">
    <text evidence="1">The sequence shown here is derived from an EMBL/GenBank/DDBJ whole genome shotgun (WGS) entry which is preliminary data.</text>
</comment>
<dbReference type="SUPFAM" id="SSF56349">
    <property type="entry name" value="DNA breaking-rejoining enzymes"/>
    <property type="match status" value="1"/>
</dbReference>
<dbReference type="GO" id="GO:0003677">
    <property type="term" value="F:DNA binding"/>
    <property type="evidence" value="ECO:0007669"/>
    <property type="project" value="InterPro"/>
</dbReference>
<evidence type="ECO:0000313" key="1">
    <source>
        <dbReference type="EMBL" id="KUL22778.1"/>
    </source>
</evidence>
<protein>
    <submittedName>
        <fullName evidence="1">Uncharacterized protein</fullName>
    </submittedName>
</protein>
<proteinExistence type="predicted"/>